<dbReference type="Pfam" id="PF00931">
    <property type="entry name" value="NB-ARC"/>
    <property type="match status" value="1"/>
</dbReference>
<dbReference type="Gene3D" id="1.25.40.10">
    <property type="entry name" value="Tetratricopeptide repeat domain"/>
    <property type="match status" value="2"/>
</dbReference>
<dbReference type="Gene3D" id="3.40.50.300">
    <property type="entry name" value="P-loop containing nucleotide triphosphate hydrolases"/>
    <property type="match status" value="1"/>
</dbReference>
<evidence type="ECO:0000259" key="1">
    <source>
        <dbReference type="PROSITE" id="PS50943"/>
    </source>
</evidence>
<dbReference type="Pfam" id="PF13424">
    <property type="entry name" value="TPR_12"/>
    <property type="match status" value="4"/>
</dbReference>
<evidence type="ECO:0000313" key="3">
    <source>
        <dbReference type="Proteomes" id="UP000255355"/>
    </source>
</evidence>
<name>A0A370H6T6_9NOCA</name>
<dbReference type="InterPro" id="IPR011990">
    <property type="entry name" value="TPR-like_helical_dom_sf"/>
</dbReference>
<dbReference type="PANTHER" id="PTHR47691:SF3">
    <property type="entry name" value="HTH-TYPE TRANSCRIPTIONAL REGULATOR RV0890C-RELATED"/>
    <property type="match status" value="1"/>
</dbReference>
<protein>
    <submittedName>
        <fullName evidence="2">Tetratricopeptide repeat protein</fullName>
    </submittedName>
</protein>
<dbReference type="InterPro" id="IPR027417">
    <property type="entry name" value="P-loop_NTPase"/>
</dbReference>
<feature type="domain" description="HTH cro/C1-type" evidence="1">
    <location>
        <begin position="98"/>
        <end position="121"/>
    </location>
</feature>
<evidence type="ECO:0000313" key="2">
    <source>
        <dbReference type="EMBL" id="RDI52096.1"/>
    </source>
</evidence>
<sequence length="977" mass="107334">MASSSRPHRPRRPRAVEAVYARFRELGLSDHEMREPFVTELRQHGYRARAAWRYAGNLSQENVCELFNDISNSDTMKPSRISEYETWPGGSGDGHRPKGVRPTAEVLKKLATIYGTTWDQLVDLADLAHMTPAEQHEYREAVLLRSADPAAVLVGDLPPEVQAFTGREEAKAELHKRVSAHLEHGGVAVHVIDGPPGVGKTALARYAVSAFYKHYPDGTIWVDLLGYTPGREPAEPTDLLEWLLRQMKVPPTAIASDGGRRAQQWRQTMASRRALIVFDNAADSAQVKDLLPQARGCFVLITSRKRLTGLSGSGPVYPYHLDGMRLGEAEQLLVRLANLRDGYDRAAVRQISETSGGLPLALKLIAGQIAHHGTTMLADSAADFASLAAEIRRTPVGSTPNESAAEHILERFAAEDESVGAAFELSYQRLREPVLQHAVRLLGWFPGTEITAQTYAWMADVSEASAKLLILKLCEAGFLDPLPEAGDGAQPDPSGPRYRMHDMLRLGAQLHAERDGAIAERAALVGRLIGRSLAVARTVNAIRPFHTVGVRPTPNPPEEAARARTWLTREQELLLGCLEITAPTAEAAELARLTAAHLCGLGFWEGAERLYGRALGVARDIGDRPGQAWALLGLGRMSRMRGAHVQADQAFLEVCEIADELGDLRCLAEVECERGHSAWITGEHADARHHFNEALRIACEIGYRPTQCDALDGLGRAGRMACDYTAAERWSQEALSIAIELADPERVGTVQWGYAEAVRLHGRHDAARQHYVYALHIARSINHVKMEGDALRGLGHLDRLDGNPKSAQQHLASALDKARRIQDQYGEGWALWGLGNLARTAGNLEQARNNFEYALQLAREIKDPLGKVDALRGLGHVERELSVRDPARYALAEGYYRDSIEVAQQIGDRRGRADALRGLGRLAVDHGRIEEARGYLSTARDLYERIGIPLADLVRDQLGALTEGGERDPGQEHAGMT</sequence>
<dbReference type="STRING" id="1210089.GCA_001613165_05080"/>
<dbReference type="GO" id="GO:0043531">
    <property type="term" value="F:ADP binding"/>
    <property type="evidence" value="ECO:0007669"/>
    <property type="project" value="InterPro"/>
</dbReference>
<dbReference type="InterPro" id="IPR002182">
    <property type="entry name" value="NB-ARC"/>
</dbReference>
<dbReference type="SUPFAM" id="SSF52540">
    <property type="entry name" value="P-loop containing nucleoside triphosphate hydrolases"/>
    <property type="match status" value="1"/>
</dbReference>
<dbReference type="Proteomes" id="UP000255355">
    <property type="component" value="Unassembled WGS sequence"/>
</dbReference>
<dbReference type="PRINTS" id="PR00364">
    <property type="entry name" value="DISEASERSIST"/>
</dbReference>
<dbReference type="InterPro" id="IPR001387">
    <property type="entry name" value="Cro/C1-type_HTH"/>
</dbReference>
<dbReference type="PROSITE" id="PS50943">
    <property type="entry name" value="HTH_CROC1"/>
    <property type="match status" value="1"/>
</dbReference>
<keyword evidence="3" id="KW-1185">Reference proteome</keyword>
<dbReference type="InterPro" id="IPR019734">
    <property type="entry name" value="TPR_rpt"/>
</dbReference>
<organism evidence="2 3">
    <name type="scientific">Nocardia mexicana</name>
    <dbReference type="NCBI Taxonomy" id="279262"/>
    <lineage>
        <taxon>Bacteria</taxon>
        <taxon>Bacillati</taxon>
        <taxon>Actinomycetota</taxon>
        <taxon>Actinomycetes</taxon>
        <taxon>Mycobacteriales</taxon>
        <taxon>Nocardiaceae</taxon>
        <taxon>Nocardia</taxon>
    </lineage>
</organism>
<dbReference type="EMBL" id="QQAZ01000004">
    <property type="protein sequence ID" value="RDI52096.1"/>
    <property type="molecule type" value="Genomic_DNA"/>
</dbReference>
<proteinExistence type="predicted"/>
<reference evidence="2 3" key="1">
    <citation type="submission" date="2018-07" db="EMBL/GenBank/DDBJ databases">
        <title>Genomic Encyclopedia of Type Strains, Phase IV (KMG-IV): sequencing the most valuable type-strain genomes for metagenomic binning, comparative biology and taxonomic classification.</title>
        <authorList>
            <person name="Goeker M."/>
        </authorList>
    </citation>
    <scope>NUCLEOTIDE SEQUENCE [LARGE SCALE GENOMIC DNA]</scope>
    <source>
        <strain evidence="2 3">DSM 44952</strain>
    </source>
</reference>
<comment type="caution">
    <text evidence="2">The sequence shown here is derived from an EMBL/GenBank/DDBJ whole genome shotgun (WGS) entry which is preliminary data.</text>
</comment>
<dbReference type="PANTHER" id="PTHR47691">
    <property type="entry name" value="REGULATOR-RELATED"/>
    <property type="match status" value="1"/>
</dbReference>
<dbReference type="SMART" id="SM00028">
    <property type="entry name" value="TPR"/>
    <property type="match status" value="5"/>
</dbReference>
<dbReference type="SUPFAM" id="SSF48452">
    <property type="entry name" value="TPR-like"/>
    <property type="match status" value="2"/>
</dbReference>
<accession>A0A370H6T6</accession>
<dbReference type="AlphaFoldDB" id="A0A370H6T6"/>
<gene>
    <name evidence="2" type="ORF">DFR68_104584</name>
</gene>